<feature type="region of interest" description="Disordered" evidence="1">
    <location>
        <begin position="266"/>
        <end position="329"/>
    </location>
</feature>
<keyword evidence="2" id="KW-0812">Transmembrane</keyword>
<sequence>MHCYTFLHFVRTQNQKCREASSLLPPRDTGTTQPRVPPVTGQAIASRMREGLNTNNHQPQNLLAAIRDGAPPGRGCRFILRYPWGRCRSGLQRSRRSRMSRFPIPQVPRVPIPQDPQVPHVPFSDPAGPCPRSRRSRSRRSRRSRMSRSRMSPSPLPQVPLPPVPSRPPGLSGGQLPPGGARAGRERPGEPCAEGTASMDLKNRCSSGGGLVGDAMPGLRGRAALPALPSGPGPGPGPGPASVFRAWLQTFPAVCAGAPSWAVSAGREAPGTQRLPAATAGASRGGEAGGAGGEGGGQGGGGGASPCRGSRDLQGSGFSRSLFPLPTRPSPCLPPPLLPSRLPSLPSRIKVGTVALRGWVRANASAAGSLCSLPRSPGARTPARPPRRDAAPAAAGAAPLLLALPAAALCPPPALGVPPAPPKSTFCPPEETWWPGLVIIIAVCCATLVFLFVVVIICYKAIKRFCRRKLPCSNLYVTIRKCLWKSLTPASGIKTIGSTSLPAVCRGRKMSLWRAGHTQRSLDPTNTISPKFTAVWLNSCPALVMMRWSQQAMGGLDANLITSVKELQT</sequence>
<reference evidence="3" key="2">
    <citation type="submission" date="2025-08" db="UniProtKB">
        <authorList>
            <consortium name="Ensembl"/>
        </authorList>
    </citation>
    <scope>IDENTIFICATION</scope>
</reference>
<feature type="compositionally biased region" description="Pro residues" evidence="1">
    <location>
        <begin position="105"/>
        <end position="116"/>
    </location>
</feature>
<name>A0A8C3UXK0_CATUS</name>
<dbReference type="AlphaFoldDB" id="A0A8C3UXK0"/>
<dbReference type="InterPro" id="IPR029659">
    <property type="entry name" value="PRIMA1"/>
</dbReference>
<evidence type="ECO:0000256" key="1">
    <source>
        <dbReference type="SAM" id="MobiDB-lite"/>
    </source>
</evidence>
<feature type="compositionally biased region" description="Basic residues" evidence="1">
    <location>
        <begin position="132"/>
        <end position="148"/>
    </location>
</feature>
<dbReference type="Pfam" id="PF16101">
    <property type="entry name" value="PRIMA1"/>
    <property type="match status" value="1"/>
</dbReference>
<organism evidence="3 4">
    <name type="scientific">Catharus ustulatus</name>
    <name type="common">Russet-backed thrush</name>
    <name type="synonym">Hylocichla ustulatus</name>
    <dbReference type="NCBI Taxonomy" id="91951"/>
    <lineage>
        <taxon>Eukaryota</taxon>
        <taxon>Metazoa</taxon>
        <taxon>Chordata</taxon>
        <taxon>Craniata</taxon>
        <taxon>Vertebrata</taxon>
        <taxon>Euteleostomi</taxon>
        <taxon>Archelosauria</taxon>
        <taxon>Archosauria</taxon>
        <taxon>Dinosauria</taxon>
        <taxon>Saurischia</taxon>
        <taxon>Theropoda</taxon>
        <taxon>Coelurosauria</taxon>
        <taxon>Aves</taxon>
        <taxon>Neognathae</taxon>
        <taxon>Neoaves</taxon>
        <taxon>Telluraves</taxon>
        <taxon>Australaves</taxon>
        <taxon>Passeriformes</taxon>
        <taxon>Turdidae</taxon>
        <taxon>Catharus</taxon>
    </lineage>
</organism>
<keyword evidence="2" id="KW-0472">Membrane</keyword>
<reference evidence="3" key="3">
    <citation type="submission" date="2025-09" db="UniProtKB">
        <authorList>
            <consortium name="Ensembl"/>
        </authorList>
    </citation>
    <scope>IDENTIFICATION</scope>
</reference>
<evidence type="ECO:0000313" key="3">
    <source>
        <dbReference type="Ensembl" id="ENSCUSP00005020157.1"/>
    </source>
</evidence>
<keyword evidence="4" id="KW-1185">Reference proteome</keyword>
<evidence type="ECO:0000313" key="4">
    <source>
        <dbReference type="Proteomes" id="UP000694563"/>
    </source>
</evidence>
<feature type="compositionally biased region" description="Gly residues" evidence="1">
    <location>
        <begin position="283"/>
        <end position="304"/>
    </location>
</feature>
<feature type="transmembrane region" description="Helical" evidence="2">
    <location>
        <begin position="433"/>
        <end position="459"/>
    </location>
</feature>
<protein>
    <submittedName>
        <fullName evidence="3">Uncharacterized protein</fullName>
    </submittedName>
</protein>
<keyword evidence="2" id="KW-1133">Transmembrane helix</keyword>
<feature type="compositionally biased region" description="Pro residues" evidence="1">
    <location>
        <begin position="154"/>
        <end position="168"/>
    </location>
</feature>
<evidence type="ECO:0000256" key="2">
    <source>
        <dbReference type="SAM" id="Phobius"/>
    </source>
</evidence>
<dbReference type="Proteomes" id="UP000694563">
    <property type="component" value="Chromosome 6"/>
</dbReference>
<feature type="region of interest" description="Disordered" evidence="1">
    <location>
        <begin position="90"/>
        <end position="203"/>
    </location>
</feature>
<proteinExistence type="predicted"/>
<reference evidence="3" key="1">
    <citation type="submission" date="2020-10" db="EMBL/GenBank/DDBJ databases">
        <title>Catharus ustulatus (Swainson's thrush) genome, bCatUst1, primary haplotype v2.</title>
        <authorList>
            <person name="Delmore K."/>
            <person name="Vafadar M."/>
            <person name="Formenti G."/>
            <person name="Chow W."/>
            <person name="Pelan S."/>
            <person name="Howe K."/>
            <person name="Rhie A."/>
            <person name="Mountcastle J."/>
            <person name="Haase B."/>
            <person name="Fedrigo O."/>
            <person name="Jarvis E.D."/>
        </authorList>
    </citation>
    <scope>NUCLEOTIDE SEQUENCE [LARGE SCALE GENOMIC DNA]</scope>
</reference>
<dbReference type="Ensembl" id="ENSCUST00005020907.1">
    <property type="protein sequence ID" value="ENSCUSP00005020157.1"/>
    <property type="gene ID" value="ENSCUSG00005012876.1"/>
</dbReference>
<accession>A0A8C3UXK0</accession>